<keyword evidence="10 18" id="KW-1278">Translocase</keyword>
<keyword evidence="6" id="KW-0813">Transport</keyword>
<keyword evidence="14 18" id="KW-0830">Ubiquinone</keyword>
<evidence type="ECO:0000256" key="16">
    <source>
        <dbReference type="ARBA" id="ARBA00023136"/>
    </source>
</evidence>
<keyword evidence="15 18" id="KW-0496">Mitochondrion</keyword>
<geneLocation type="mitochondrion" evidence="20"/>
<evidence type="ECO:0000256" key="13">
    <source>
        <dbReference type="ARBA" id="ARBA00023027"/>
    </source>
</evidence>
<evidence type="ECO:0000256" key="14">
    <source>
        <dbReference type="ARBA" id="ARBA00023075"/>
    </source>
</evidence>
<sequence>MSNNPTKMLLLTTLIGGILVSISSNSWLGAWMGLEINLMSFIPLMLSQDNIFTTEASLKYFVIQALASSTLLFLVMMKALVSPTPAADGKSIYECLMMTPLLLKVGATPLHWWFPSVMEGLSWTNCLLMMTVQKTAPLMLISYLASTNLMTLSIIVMSVIVGSMGGMNQTSTRKILTYSSINHTGWMLMALLSGSNTWILYFAIYSLLTSTVVMITKTFNISFINQAMTTTSKKAAKFMLFTSLLSLGGLPPFIGFLPKWTVIQTMITNNLNFTMTVMVVTSLATLYYYLRMCYSSFIILHNEVKWNIWPHKEESQILIYAIILSSTSMLGLITCTMITNVS</sequence>
<evidence type="ECO:0000256" key="10">
    <source>
        <dbReference type="ARBA" id="ARBA00022967"/>
    </source>
</evidence>
<protein>
    <recommendedName>
        <fullName evidence="5 18">NADH-ubiquinone oxidoreductase chain 2</fullName>
        <ecNumber evidence="4 18">7.1.1.2</ecNumber>
    </recommendedName>
</protein>
<dbReference type="GO" id="GO:0008137">
    <property type="term" value="F:NADH dehydrogenase (ubiquinone) activity"/>
    <property type="evidence" value="ECO:0007669"/>
    <property type="project" value="UniProtKB-EC"/>
</dbReference>
<dbReference type="Pfam" id="PF00361">
    <property type="entry name" value="Proton_antipo_M"/>
    <property type="match status" value="1"/>
</dbReference>
<keyword evidence="12 18" id="KW-1133">Transmembrane helix</keyword>
<evidence type="ECO:0000259" key="19">
    <source>
        <dbReference type="Pfam" id="PF00361"/>
    </source>
</evidence>
<evidence type="ECO:0000256" key="15">
    <source>
        <dbReference type="ARBA" id="ARBA00023128"/>
    </source>
</evidence>
<feature type="domain" description="NADH:quinone oxidoreductase/Mrp antiporter transmembrane" evidence="19">
    <location>
        <begin position="24"/>
        <end position="283"/>
    </location>
</feature>
<dbReference type="PANTHER" id="PTHR46552:SF1">
    <property type="entry name" value="NADH-UBIQUINONE OXIDOREDUCTASE CHAIN 2"/>
    <property type="match status" value="1"/>
</dbReference>
<feature type="transmembrane region" description="Helical" evidence="18">
    <location>
        <begin position="317"/>
        <end position="339"/>
    </location>
</feature>
<keyword evidence="9 18" id="KW-0999">Mitochondrion inner membrane</keyword>
<accession>A0A8X8M2P8</accession>
<dbReference type="PRINTS" id="PR01436">
    <property type="entry name" value="NADHDHGNASE2"/>
</dbReference>
<dbReference type="InterPro" id="IPR050175">
    <property type="entry name" value="Complex_I_Subunit_2"/>
</dbReference>
<comment type="similarity">
    <text evidence="3 18">Belongs to the complex I subunit 2 family.</text>
</comment>
<comment type="function">
    <text evidence="1">Core subunit of the mitochondrial membrane respiratory chain NADH dehydrogenase (Complex I) that is believed to belong to the minimal assembly required for catalysis. Complex I functions in the transfer of electrons from NADH to the respiratory chain. The immediate electron acceptor for the enzyme is believed to be ubiquinone.</text>
</comment>
<keyword evidence="16 18" id="KW-0472">Membrane</keyword>
<keyword evidence="13 18" id="KW-0520">NAD</keyword>
<feature type="transmembrane region" description="Helical" evidence="18">
    <location>
        <begin position="238"/>
        <end position="258"/>
    </location>
</feature>
<evidence type="ECO:0000313" key="20">
    <source>
        <dbReference type="EMBL" id="URX53681.1"/>
    </source>
</evidence>
<organism evidence="20">
    <name type="scientific">Bifiditermes nr. madagascariensis</name>
    <dbReference type="NCBI Taxonomy" id="2942751"/>
    <lineage>
        <taxon>Eukaryota</taxon>
        <taxon>Metazoa</taxon>
        <taxon>Ecdysozoa</taxon>
        <taxon>Arthropoda</taxon>
        <taxon>Hexapoda</taxon>
        <taxon>Insecta</taxon>
        <taxon>Pterygota</taxon>
        <taxon>Neoptera</taxon>
        <taxon>Polyneoptera</taxon>
        <taxon>Dictyoptera</taxon>
        <taxon>Blattodea</taxon>
        <taxon>Blattoidea</taxon>
        <taxon>Termitoidae</taxon>
        <taxon>Kalotermitidae</taxon>
        <taxon>Bifiditermitinae</taxon>
        <taxon>Bifiditermes</taxon>
    </lineage>
</organism>
<evidence type="ECO:0000256" key="18">
    <source>
        <dbReference type="RuleBase" id="RU003403"/>
    </source>
</evidence>
<evidence type="ECO:0000256" key="8">
    <source>
        <dbReference type="ARBA" id="ARBA00022692"/>
    </source>
</evidence>
<name>A0A8X8M2P8_9NEOP</name>
<dbReference type="EMBL" id="OM991378">
    <property type="protein sequence ID" value="URX53681.1"/>
    <property type="molecule type" value="Genomic_DNA"/>
</dbReference>
<evidence type="ECO:0000256" key="11">
    <source>
        <dbReference type="ARBA" id="ARBA00022982"/>
    </source>
</evidence>
<evidence type="ECO:0000256" key="7">
    <source>
        <dbReference type="ARBA" id="ARBA00022660"/>
    </source>
</evidence>
<evidence type="ECO:0000256" key="5">
    <source>
        <dbReference type="ARBA" id="ARBA00021008"/>
    </source>
</evidence>
<feature type="transmembrane region" description="Helical" evidence="18">
    <location>
        <begin position="198"/>
        <end position="217"/>
    </location>
</feature>
<reference evidence="20" key="1">
    <citation type="journal article" date="2022" name="Mol. Biol. Evol.">
        <title>Molecular phylogeny reveals the past transoceanic voyages of drywood termites (Isoptera, Kalotermitidae).</title>
        <authorList>
            <person name="Bucek A."/>
            <person name="Wang M."/>
            <person name="Sobotnik J."/>
            <person name="Hellemans S."/>
            <person name="Sillam-Dusses D."/>
            <person name="Mizumoto N."/>
            <person name="Stiblik P."/>
            <person name="Clitheroe C."/>
            <person name="Lu T."/>
            <person name="Gonzalez Plaza J.J."/>
            <person name="Mohagan A."/>
            <person name="Rafanomezantsoa J.J."/>
            <person name="Fisher B."/>
            <person name="Engel M.S."/>
            <person name="Roisin Y."/>
            <person name="Evans T.A."/>
            <person name="Scheffrahn R."/>
            <person name="Bourguignon T."/>
        </authorList>
    </citation>
    <scope>NUCLEOTIDE SEQUENCE</scope>
    <source>
        <strain evidence="20">MAD15-147</strain>
    </source>
</reference>
<evidence type="ECO:0000256" key="6">
    <source>
        <dbReference type="ARBA" id="ARBA00022448"/>
    </source>
</evidence>
<evidence type="ECO:0000256" key="2">
    <source>
        <dbReference type="ARBA" id="ARBA00004448"/>
    </source>
</evidence>
<dbReference type="PANTHER" id="PTHR46552">
    <property type="entry name" value="NADH-UBIQUINONE OXIDOREDUCTASE CHAIN 2"/>
    <property type="match status" value="1"/>
</dbReference>
<evidence type="ECO:0000256" key="12">
    <source>
        <dbReference type="ARBA" id="ARBA00022989"/>
    </source>
</evidence>
<feature type="transmembrane region" description="Helical" evidence="18">
    <location>
        <begin position="60"/>
        <end position="81"/>
    </location>
</feature>
<dbReference type="InterPro" id="IPR001750">
    <property type="entry name" value="ND/Mrp_TM"/>
</dbReference>
<gene>
    <name evidence="20" type="primary">ND2</name>
</gene>
<feature type="transmembrane region" description="Helical" evidence="18">
    <location>
        <begin position="140"/>
        <end position="163"/>
    </location>
</feature>
<keyword evidence="7 18" id="KW-0679">Respiratory chain</keyword>
<dbReference type="InterPro" id="IPR003917">
    <property type="entry name" value="NADH_UbQ_OxRdtase_chain2"/>
</dbReference>
<dbReference type="GO" id="GO:0006120">
    <property type="term" value="P:mitochondrial electron transport, NADH to ubiquinone"/>
    <property type="evidence" value="ECO:0007669"/>
    <property type="project" value="InterPro"/>
</dbReference>
<evidence type="ECO:0000256" key="17">
    <source>
        <dbReference type="ARBA" id="ARBA00049551"/>
    </source>
</evidence>
<comment type="catalytic activity">
    <reaction evidence="17 18">
        <text>a ubiquinone + NADH + 5 H(+)(in) = a ubiquinol + NAD(+) + 4 H(+)(out)</text>
        <dbReference type="Rhea" id="RHEA:29091"/>
        <dbReference type="Rhea" id="RHEA-COMP:9565"/>
        <dbReference type="Rhea" id="RHEA-COMP:9566"/>
        <dbReference type="ChEBI" id="CHEBI:15378"/>
        <dbReference type="ChEBI" id="CHEBI:16389"/>
        <dbReference type="ChEBI" id="CHEBI:17976"/>
        <dbReference type="ChEBI" id="CHEBI:57540"/>
        <dbReference type="ChEBI" id="CHEBI:57945"/>
        <dbReference type="EC" id="7.1.1.2"/>
    </reaction>
</comment>
<keyword evidence="11 18" id="KW-0249">Electron transport</keyword>
<evidence type="ECO:0000256" key="4">
    <source>
        <dbReference type="ARBA" id="ARBA00012944"/>
    </source>
</evidence>
<dbReference type="GO" id="GO:0005743">
    <property type="term" value="C:mitochondrial inner membrane"/>
    <property type="evidence" value="ECO:0007669"/>
    <property type="project" value="UniProtKB-SubCell"/>
</dbReference>
<proteinExistence type="inferred from homology"/>
<evidence type="ECO:0000256" key="9">
    <source>
        <dbReference type="ARBA" id="ARBA00022792"/>
    </source>
</evidence>
<evidence type="ECO:0000256" key="1">
    <source>
        <dbReference type="ARBA" id="ARBA00003257"/>
    </source>
</evidence>
<comment type="subcellular location">
    <subcellularLocation>
        <location evidence="2 18">Mitochondrion inner membrane</location>
        <topology evidence="2 18">Multi-pass membrane protein</topology>
    </subcellularLocation>
</comment>
<dbReference type="EC" id="7.1.1.2" evidence="4 18"/>
<dbReference type="AlphaFoldDB" id="A0A8X8M2P8"/>
<comment type="function">
    <text evidence="18">Core subunit of the mitochondrial membrane respiratory chain NADH dehydrogenase (Complex I) which catalyzes electron transfer from NADH through the respiratory chain, using ubiquinone as an electron acceptor. Essential for the catalytic activity and assembly of complex I.</text>
</comment>
<feature type="transmembrane region" description="Helical" evidence="18">
    <location>
        <begin position="270"/>
        <end position="290"/>
    </location>
</feature>
<keyword evidence="8 18" id="KW-0812">Transmembrane</keyword>
<evidence type="ECO:0000256" key="3">
    <source>
        <dbReference type="ARBA" id="ARBA00007012"/>
    </source>
</evidence>